<dbReference type="InterPro" id="IPR052755">
    <property type="entry name" value="Lysozyme_Inhibitor_LprI"/>
</dbReference>
<dbReference type="OrthoDB" id="122332at2"/>
<sequence length="191" mass="20411">MLRAAALALCLSPLPAAAQEWCAFQSLSQTEQAICSSPLLGGLDAQLTEFYRRSDASEASQTDWLRRRNECGSDLFCIEASYRGRIAELTEAPGAPPAPAPAAPSEPLRPWCDASGLNPTEETVCANELLANMDAALGAVYGRAIARPNDPSQADWLRGDRDACGTDATCIGRAYLRRIVELGGRIRENGG</sequence>
<feature type="signal peptide" evidence="1">
    <location>
        <begin position="1"/>
        <end position="18"/>
    </location>
</feature>
<dbReference type="EMBL" id="AONG01000003">
    <property type="protein sequence ID" value="KIQ70788.1"/>
    <property type="molecule type" value="Genomic_DNA"/>
</dbReference>
<name>A0A0D0QIC2_9RHOB</name>
<evidence type="ECO:0000313" key="2">
    <source>
        <dbReference type="EMBL" id="KIQ70788.1"/>
    </source>
</evidence>
<dbReference type="STRING" id="1123501.Wenmar_00162"/>
<evidence type="ECO:0000313" key="3">
    <source>
        <dbReference type="Proteomes" id="UP000035100"/>
    </source>
</evidence>
<protein>
    <submittedName>
        <fullName evidence="2">Uncharacterized protein conserved in bacteria, putative lipoprotein</fullName>
    </submittedName>
</protein>
<dbReference type="RefSeq" id="WP_018304295.1">
    <property type="nucleotide sequence ID" value="NZ_KB902313.1"/>
</dbReference>
<proteinExistence type="predicted"/>
<accession>A0A0D0QIC2</accession>
<organism evidence="2 3">
    <name type="scientific">Wenxinia marina DSM 24838</name>
    <dbReference type="NCBI Taxonomy" id="1123501"/>
    <lineage>
        <taxon>Bacteria</taxon>
        <taxon>Pseudomonadati</taxon>
        <taxon>Pseudomonadota</taxon>
        <taxon>Alphaproteobacteria</taxon>
        <taxon>Rhodobacterales</taxon>
        <taxon>Roseobacteraceae</taxon>
        <taxon>Wenxinia</taxon>
    </lineage>
</organism>
<comment type="caution">
    <text evidence="2">The sequence shown here is derived from an EMBL/GenBank/DDBJ whole genome shotgun (WGS) entry which is preliminary data.</text>
</comment>
<keyword evidence="3" id="KW-1185">Reference proteome</keyword>
<reference evidence="2 3" key="1">
    <citation type="submission" date="2013-01" db="EMBL/GenBank/DDBJ databases">
        <authorList>
            <person name="Fiebig A."/>
            <person name="Goeker M."/>
            <person name="Klenk H.-P.P."/>
        </authorList>
    </citation>
    <scope>NUCLEOTIDE SEQUENCE [LARGE SCALE GENOMIC DNA]</scope>
    <source>
        <strain evidence="2 3">DSM 24838</strain>
    </source>
</reference>
<keyword evidence="1" id="KW-0732">Signal</keyword>
<dbReference type="GO" id="GO:0005576">
    <property type="term" value="C:extracellular region"/>
    <property type="evidence" value="ECO:0007669"/>
    <property type="project" value="TreeGrafter"/>
</dbReference>
<keyword evidence="2" id="KW-0449">Lipoprotein</keyword>
<dbReference type="PANTHER" id="PTHR37549">
    <property type="entry name" value="LIPOPROTEIN LPRI"/>
    <property type="match status" value="1"/>
</dbReference>
<feature type="chain" id="PRO_5002219343" evidence="1">
    <location>
        <begin position="19"/>
        <end position="191"/>
    </location>
</feature>
<dbReference type="Proteomes" id="UP000035100">
    <property type="component" value="Unassembled WGS sequence"/>
</dbReference>
<dbReference type="AlphaFoldDB" id="A0A0D0QIC2"/>
<dbReference type="PANTHER" id="PTHR37549:SF1">
    <property type="entry name" value="LIPOPROTEIN LPRI"/>
    <property type="match status" value="1"/>
</dbReference>
<evidence type="ECO:0000256" key="1">
    <source>
        <dbReference type="SAM" id="SignalP"/>
    </source>
</evidence>
<gene>
    <name evidence="2" type="ORF">Wenmar_00162</name>
</gene>